<dbReference type="EMBL" id="JAYKXP010000061">
    <property type="protein sequence ID" value="KAK7033551.1"/>
    <property type="molecule type" value="Genomic_DNA"/>
</dbReference>
<organism evidence="7 8">
    <name type="scientific">Paramarasmius palmivorus</name>
    <dbReference type="NCBI Taxonomy" id="297713"/>
    <lineage>
        <taxon>Eukaryota</taxon>
        <taxon>Fungi</taxon>
        <taxon>Dikarya</taxon>
        <taxon>Basidiomycota</taxon>
        <taxon>Agaricomycotina</taxon>
        <taxon>Agaricomycetes</taxon>
        <taxon>Agaricomycetidae</taxon>
        <taxon>Agaricales</taxon>
        <taxon>Marasmiineae</taxon>
        <taxon>Marasmiaceae</taxon>
        <taxon>Paramarasmius</taxon>
    </lineage>
</organism>
<keyword evidence="2 4" id="KW-0863">Zinc-finger</keyword>
<reference evidence="7 8" key="1">
    <citation type="submission" date="2024-01" db="EMBL/GenBank/DDBJ databases">
        <title>A draft genome for a cacao thread blight-causing isolate of Paramarasmius palmivorus.</title>
        <authorList>
            <person name="Baruah I.K."/>
            <person name="Bukari Y."/>
            <person name="Amoako-Attah I."/>
            <person name="Meinhardt L.W."/>
            <person name="Bailey B.A."/>
            <person name="Cohen S.P."/>
        </authorList>
    </citation>
    <scope>NUCLEOTIDE SEQUENCE [LARGE SCALE GENOMIC DNA]</scope>
    <source>
        <strain evidence="7 8">GH-12</strain>
    </source>
</reference>
<feature type="compositionally biased region" description="Basic and acidic residues" evidence="5">
    <location>
        <begin position="328"/>
        <end position="340"/>
    </location>
</feature>
<dbReference type="PROSITE" id="PS50865">
    <property type="entry name" value="ZF_MYND_2"/>
    <property type="match status" value="1"/>
</dbReference>
<evidence type="ECO:0000256" key="5">
    <source>
        <dbReference type="SAM" id="MobiDB-lite"/>
    </source>
</evidence>
<evidence type="ECO:0000256" key="3">
    <source>
        <dbReference type="ARBA" id="ARBA00022833"/>
    </source>
</evidence>
<dbReference type="Gene3D" id="6.10.140.2220">
    <property type="match status" value="1"/>
</dbReference>
<keyword evidence="8" id="KW-1185">Reference proteome</keyword>
<proteinExistence type="predicted"/>
<comment type="caution">
    <text evidence="7">The sequence shown here is derived from an EMBL/GenBank/DDBJ whole genome shotgun (WGS) entry which is preliminary data.</text>
</comment>
<evidence type="ECO:0000256" key="2">
    <source>
        <dbReference type="ARBA" id="ARBA00022771"/>
    </source>
</evidence>
<name>A0AAW0C4Y9_9AGAR</name>
<evidence type="ECO:0000313" key="7">
    <source>
        <dbReference type="EMBL" id="KAK7033551.1"/>
    </source>
</evidence>
<feature type="domain" description="MYND-type" evidence="6">
    <location>
        <begin position="177"/>
        <end position="219"/>
    </location>
</feature>
<gene>
    <name evidence="7" type="ORF">VNI00_012775</name>
</gene>
<sequence>MVAGTKQVSETAGKPPFQVFYAPTSDILNHSPPIDVAAPKKATDGPNSFTKPTISSHVFIVENVTEQFELCALKVRDKDGKMTRVIFNFIGDDIKKFDWGSVQVGCTIAILYPEQRVQPTLGIRALLAGQSGGREGSFLLKEPSRVKILQCDLETLLNINDTVGSEILPIPGKSRKCENCHAEETDRLKLLRCSSCQSAPYCSQECQKDSWKKEHKRLCQTFKDVREIKTARNWNKSAFSKALGFGERSEERKETLDDLGNQSDDEQDYGANYRPYYGWDGVDVDADIEDILWGSYSDGDEDDYEGYDSDEFGPASSEVDEDEGNDDSVPHEDKNSSNVH</sequence>
<keyword evidence="3" id="KW-0862">Zinc</keyword>
<accession>A0AAW0C4Y9</accession>
<evidence type="ECO:0000259" key="6">
    <source>
        <dbReference type="PROSITE" id="PS50865"/>
    </source>
</evidence>
<protein>
    <recommendedName>
        <fullName evidence="6">MYND-type domain-containing protein</fullName>
    </recommendedName>
</protein>
<dbReference type="AlphaFoldDB" id="A0AAW0C4Y9"/>
<feature type="region of interest" description="Disordered" evidence="5">
    <location>
        <begin position="293"/>
        <end position="340"/>
    </location>
</feature>
<feature type="compositionally biased region" description="Acidic residues" evidence="5">
    <location>
        <begin position="298"/>
        <end position="311"/>
    </location>
</feature>
<dbReference type="PROSITE" id="PS01360">
    <property type="entry name" value="ZF_MYND_1"/>
    <property type="match status" value="1"/>
</dbReference>
<evidence type="ECO:0000313" key="8">
    <source>
        <dbReference type="Proteomes" id="UP001383192"/>
    </source>
</evidence>
<evidence type="ECO:0000256" key="4">
    <source>
        <dbReference type="PROSITE-ProRule" id="PRU00134"/>
    </source>
</evidence>
<dbReference type="SUPFAM" id="SSF144232">
    <property type="entry name" value="HIT/MYND zinc finger-like"/>
    <property type="match status" value="1"/>
</dbReference>
<dbReference type="Proteomes" id="UP001383192">
    <property type="component" value="Unassembled WGS sequence"/>
</dbReference>
<dbReference type="Pfam" id="PF01753">
    <property type="entry name" value="zf-MYND"/>
    <property type="match status" value="1"/>
</dbReference>
<evidence type="ECO:0000256" key="1">
    <source>
        <dbReference type="ARBA" id="ARBA00022723"/>
    </source>
</evidence>
<feature type="region of interest" description="Disordered" evidence="5">
    <location>
        <begin position="250"/>
        <end position="270"/>
    </location>
</feature>
<keyword evidence="1" id="KW-0479">Metal-binding</keyword>
<dbReference type="InterPro" id="IPR002893">
    <property type="entry name" value="Znf_MYND"/>
</dbReference>
<dbReference type="GO" id="GO:0008270">
    <property type="term" value="F:zinc ion binding"/>
    <property type="evidence" value="ECO:0007669"/>
    <property type="project" value="UniProtKB-KW"/>
</dbReference>